<dbReference type="GO" id="GO:0005829">
    <property type="term" value="C:cytosol"/>
    <property type="evidence" value="ECO:0007669"/>
    <property type="project" value="TreeGrafter"/>
</dbReference>
<feature type="region of interest" description="Disordered" evidence="1">
    <location>
        <begin position="120"/>
        <end position="227"/>
    </location>
</feature>
<dbReference type="AlphaFoldDB" id="A0A9P7W454"/>
<dbReference type="PANTHER" id="PTHR28272">
    <property type="entry name" value="RIBONUCLEASES P/MRP PROTEIN SUBUNIT POP3"/>
    <property type="match status" value="1"/>
</dbReference>
<name>A0A9P7W454_9AGAR</name>
<sequence>MSERTAKTYTHVSNRAKAQKEKEKEKEKERKVVLKSVLDNPFRIRWPSVPVNLQNLILAQVLLLVEGVAAYQSRAKQERTRCKNIDRKPKADKSAVAATSSTEINPDAASALANVDVAVNSKRKRDGNDDLGSGKKKKRKTVASISVPTMSSTQVDSSVVSPPASTATSKRKREVQDEQGGEKKQKTTQLEEALPIDAPSTNGHGTKLVTNGESGVPSASVSDHADIPPPSSILKHLVIGINAVTKRLECQIQEARRTIVISSSDSTEQSSVPPRLLKYIFACRTDVDPPILIDHIPHLVASFNSCKPSECIKLIPLPKGAEVTLAECFNIRRLAVFAFDNETVGLSALSTILEAVPVIAAPWLVPQSNVSDNQMVPTHIKQVCTSAPRDMKAAKEKRAAGRAAAKQKWRKDVRGDGK</sequence>
<dbReference type="PANTHER" id="PTHR28272:SF1">
    <property type="entry name" value="RIBONUCLEASES P_MRP PROTEIN SUBUNIT POP3"/>
    <property type="match status" value="1"/>
</dbReference>
<gene>
    <name evidence="2" type="ORF">BT62DRAFT_296796</name>
</gene>
<dbReference type="GO" id="GO:0005655">
    <property type="term" value="C:nucleolar ribonuclease P complex"/>
    <property type="evidence" value="ECO:0007669"/>
    <property type="project" value="TreeGrafter"/>
</dbReference>
<feature type="region of interest" description="Disordered" evidence="1">
    <location>
        <begin position="1"/>
        <end position="27"/>
    </location>
</feature>
<dbReference type="Proteomes" id="UP000812287">
    <property type="component" value="Unassembled WGS sequence"/>
</dbReference>
<dbReference type="GO" id="GO:0006364">
    <property type="term" value="P:rRNA processing"/>
    <property type="evidence" value="ECO:0007669"/>
    <property type="project" value="InterPro"/>
</dbReference>
<dbReference type="OrthoDB" id="20109at2759"/>
<evidence type="ECO:0000313" key="2">
    <source>
        <dbReference type="EMBL" id="KAG7452308.1"/>
    </source>
</evidence>
<feature type="compositionally biased region" description="Basic and acidic residues" evidence="1">
    <location>
        <begin position="389"/>
        <end position="399"/>
    </location>
</feature>
<dbReference type="InterPro" id="IPR013241">
    <property type="entry name" value="RNase_P_Pop3"/>
</dbReference>
<dbReference type="EMBL" id="MU250524">
    <property type="protein sequence ID" value="KAG7452308.1"/>
    <property type="molecule type" value="Genomic_DNA"/>
</dbReference>
<comment type="caution">
    <text evidence="2">The sequence shown here is derived from an EMBL/GenBank/DDBJ whole genome shotgun (WGS) entry which is preliminary data.</text>
</comment>
<dbReference type="GO" id="GO:0000171">
    <property type="term" value="F:ribonuclease MRP activity"/>
    <property type="evidence" value="ECO:0007669"/>
    <property type="project" value="TreeGrafter"/>
</dbReference>
<feature type="region of interest" description="Disordered" evidence="1">
    <location>
        <begin position="75"/>
        <end position="102"/>
    </location>
</feature>
<proteinExistence type="predicted"/>
<feature type="compositionally biased region" description="Basic and acidic residues" evidence="1">
    <location>
        <begin position="18"/>
        <end position="27"/>
    </location>
</feature>
<protein>
    <submittedName>
        <fullName evidence="2">Uncharacterized protein</fullName>
    </submittedName>
</protein>
<dbReference type="GO" id="GO:0000172">
    <property type="term" value="C:ribonuclease MRP complex"/>
    <property type="evidence" value="ECO:0007669"/>
    <property type="project" value="TreeGrafter"/>
</dbReference>
<feature type="compositionally biased region" description="Basic and acidic residues" evidence="1">
    <location>
        <begin position="174"/>
        <end position="185"/>
    </location>
</feature>
<evidence type="ECO:0000313" key="3">
    <source>
        <dbReference type="Proteomes" id="UP000812287"/>
    </source>
</evidence>
<keyword evidence="3" id="KW-1185">Reference proteome</keyword>
<reference evidence="2" key="1">
    <citation type="submission" date="2020-11" db="EMBL/GenBank/DDBJ databases">
        <title>Adaptations for nitrogen fixation in a non-lichenized fungal sporocarp promotes dispersal by wood-feeding termites.</title>
        <authorList>
            <consortium name="DOE Joint Genome Institute"/>
            <person name="Koch R.A."/>
            <person name="Yoon G."/>
            <person name="Arayal U."/>
            <person name="Lail K."/>
            <person name="Amirebrahimi M."/>
            <person name="Labutti K."/>
            <person name="Lipzen A."/>
            <person name="Riley R."/>
            <person name="Barry K."/>
            <person name="Henrissat B."/>
            <person name="Grigoriev I.V."/>
            <person name="Herr J.R."/>
            <person name="Aime M.C."/>
        </authorList>
    </citation>
    <scope>NUCLEOTIDE SEQUENCE</scope>
    <source>
        <strain evidence="2">MCA 3950</strain>
    </source>
</reference>
<organism evidence="2 3">
    <name type="scientific">Guyanagaster necrorhizus</name>
    <dbReference type="NCBI Taxonomy" id="856835"/>
    <lineage>
        <taxon>Eukaryota</taxon>
        <taxon>Fungi</taxon>
        <taxon>Dikarya</taxon>
        <taxon>Basidiomycota</taxon>
        <taxon>Agaricomycotina</taxon>
        <taxon>Agaricomycetes</taxon>
        <taxon>Agaricomycetidae</taxon>
        <taxon>Agaricales</taxon>
        <taxon>Marasmiineae</taxon>
        <taxon>Physalacriaceae</taxon>
        <taxon>Guyanagaster</taxon>
    </lineage>
</organism>
<dbReference type="GeneID" id="66102696"/>
<dbReference type="RefSeq" id="XP_043045808.1">
    <property type="nucleotide sequence ID" value="XM_043180400.1"/>
</dbReference>
<evidence type="ECO:0000256" key="1">
    <source>
        <dbReference type="SAM" id="MobiDB-lite"/>
    </source>
</evidence>
<accession>A0A9P7W454</accession>
<dbReference type="Pfam" id="PF08228">
    <property type="entry name" value="RNase_P_pop3"/>
    <property type="match status" value="1"/>
</dbReference>
<dbReference type="GO" id="GO:0034965">
    <property type="term" value="P:intronic box C/D snoRNA processing"/>
    <property type="evidence" value="ECO:0007669"/>
    <property type="project" value="TreeGrafter"/>
</dbReference>
<feature type="compositionally biased region" description="Polar residues" evidence="1">
    <location>
        <begin position="143"/>
        <end position="168"/>
    </location>
</feature>
<dbReference type="GO" id="GO:0008033">
    <property type="term" value="P:tRNA processing"/>
    <property type="evidence" value="ECO:0007669"/>
    <property type="project" value="InterPro"/>
</dbReference>
<feature type="region of interest" description="Disordered" evidence="1">
    <location>
        <begin position="389"/>
        <end position="418"/>
    </location>
</feature>
<feature type="compositionally biased region" description="Basic and acidic residues" evidence="1">
    <location>
        <begin position="75"/>
        <end position="93"/>
    </location>
</feature>
<feature type="compositionally biased region" description="Polar residues" evidence="1">
    <location>
        <begin position="199"/>
        <end position="221"/>
    </location>
</feature>
<dbReference type="GO" id="GO:0004526">
    <property type="term" value="F:ribonuclease P activity"/>
    <property type="evidence" value="ECO:0007669"/>
    <property type="project" value="TreeGrafter"/>
</dbReference>